<dbReference type="Gene3D" id="6.10.250.3410">
    <property type="entry name" value="DBF zinc finger"/>
    <property type="match status" value="1"/>
</dbReference>
<dbReference type="GO" id="GO:0008270">
    <property type="term" value="F:zinc ion binding"/>
    <property type="evidence" value="ECO:0007669"/>
    <property type="project" value="UniProtKB-KW"/>
</dbReference>
<dbReference type="STRING" id="765257.A0A0D0A4Z5"/>
<evidence type="ECO:0000313" key="8">
    <source>
        <dbReference type="Proteomes" id="UP000054018"/>
    </source>
</evidence>
<dbReference type="GO" id="GO:0003676">
    <property type="term" value="F:nucleic acid binding"/>
    <property type="evidence" value="ECO:0007669"/>
    <property type="project" value="InterPro"/>
</dbReference>
<dbReference type="InterPro" id="IPR036420">
    <property type="entry name" value="BRCT_dom_sf"/>
</dbReference>
<evidence type="ECO:0000259" key="6">
    <source>
        <dbReference type="PROSITE" id="PS51265"/>
    </source>
</evidence>
<feature type="compositionally biased region" description="Polar residues" evidence="5">
    <location>
        <begin position="593"/>
        <end position="607"/>
    </location>
</feature>
<evidence type="ECO:0000256" key="1">
    <source>
        <dbReference type="ARBA" id="ARBA00022723"/>
    </source>
</evidence>
<feature type="region of interest" description="Disordered" evidence="5">
    <location>
        <begin position="1"/>
        <end position="83"/>
    </location>
</feature>
<keyword evidence="8" id="KW-1185">Reference proteome</keyword>
<dbReference type="Pfam" id="PF08630">
    <property type="entry name" value="Dfp1_Him1_M"/>
    <property type="match status" value="1"/>
</dbReference>
<dbReference type="InterPro" id="IPR051590">
    <property type="entry name" value="Replication_Regulatory_Kinase"/>
</dbReference>
<dbReference type="Proteomes" id="UP000054018">
    <property type="component" value="Unassembled WGS sequence"/>
</dbReference>
<dbReference type="HOGENOM" id="CLU_017715_1_0_1"/>
<feature type="region of interest" description="Disordered" evidence="5">
    <location>
        <begin position="574"/>
        <end position="630"/>
    </location>
</feature>
<evidence type="ECO:0000256" key="4">
    <source>
        <dbReference type="PROSITE-ProRule" id="PRU00600"/>
    </source>
</evidence>
<gene>
    <name evidence="7" type="ORF">PISMIDRAFT_221691</name>
</gene>
<keyword evidence="2 4" id="KW-0863">Zinc-finger</keyword>
<sequence length="630" mass="70950">MSSRFQTTYMASHARRPLSARQQEVPFGLSQQKLPGHSSSPVKRPRSPDPNVDLQAKAKRAKAVNTDSATLATPNSKERRDKEQRKLLREATKNEFRVKYTRAFPSFVFYFDLDQLDSQSPAFRSSLITRVISLGARVDDFFSNEITHLITDEVAPAADDTACNKENAHSTKCPAGRSSLWLKSPIKLKGRNTDDGCAQHFSLLEKAQAFGMKIWNPAKLDSVLERCDLPAPANLKQTSSLQSASVATAASQRSLTRLLASERLHGTTERDPTQKRHDFRYFSKSSCFVIVEDVKQELATIHVLEYPVIKGRDGRERGAWPVLYCHPHARGPFIEFDERERRRWEKSRRAEEAREHERRQKAARELQQRKRAETSQVSRKAGDLRRSVSMNNLHRQVTTGCAEEFIDLDGDIPDTQPSANASGYLASTCTGTYVAASGNSVAIASTTGTTSTVGGALRTLDLSAHLRGRIQQQIVTSRKASSLSVKGSQNRKPVAMGPPDVIPDRALLKKSRSTNTLRLPKREEGTKPGYCESCRVKFDDFEYHIRDRKHRKFAEDDSNYLQLDFLLDRVQRRTRQHSDEEEPRSTKEYQFYPTVQSAGSPSSTGSPKTLEHTAMLDHEIEDEGETMDLN</sequence>
<dbReference type="GO" id="GO:1901987">
    <property type="term" value="P:regulation of cell cycle phase transition"/>
    <property type="evidence" value="ECO:0007669"/>
    <property type="project" value="TreeGrafter"/>
</dbReference>
<feature type="compositionally biased region" description="Basic and acidic residues" evidence="5">
    <location>
        <begin position="348"/>
        <end position="373"/>
    </location>
</feature>
<dbReference type="GO" id="GO:0010571">
    <property type="term" value="P:positive regulation of nuclear cell cycle DNA replication"/>
    <property type="evidence" value="ECO:0007669"/>
    <property type="project" value="TreeGrafter"/>
</dbReference>
<dbReference type="AlphaFoldDB" id="A0A0D0A4Z5"/>
<feature type="compositionally biased region" description="Polar residues" evidence="5">
    <location>
        <begin position="65"/>
        <end position="75"/>
    </location>
</feature>
<feature type="region of interest" description="Disordered" evidence="5">
    <location>
        <begin position="481"/>
        <end position="501"/>
    </location>
</feature>
<feature type="compositionally biased region" description="Acidic residues" evidence="5">
    <location>
        <begin position="619"/>
        <end position="630"/>
    </location>
</feature>
<feature type="region of interest" description="Disordered" evidence="5">
    <location>
        <begin position="348"/>
        <end position="386"/>
    </location>
</feature>
<name>A0A0D0A4Z5_9AGAM</name>
<dbReference type="InterPro" id="IPR055116">
    <property type="entry name" value="DBF4_BRCT"/>
</dbReference>
<dbReference type="EMBL" id="KN833698">
    <property type="protein sequence ID" value="KIK27103.1"/>
    <property type="molecule type" value="Genomic_DNA"/>
</dbReference>
<dbReference type="PROSITE" id="PS51265">
    <property type="entry name" value="ZF_DBF4"/>
    <property type="match status" value="1"/>
</dbReference>
<feature type="compositionally biased region" description="Polar residues" evidence="5">
    <location>
        <begin position="29"/>
        <end position="41"/>
    </location>
</feature>
<accession>A0A0D0A4Z5</accession>
<dbReference type="GO" id="GO:0043539">
    <property type="term" value="F:protein serine/threonine kinase activator activity"/>
    <property type="evidence" value="ECO:0007669"/>
    <property type="project" value="TreeGrafter"/>
</dbReference>
<feature type="compositionally biased region" description="Basic and acidic residues" evidence="5">
    <location>
        <begin position="609"/>
        <end position="618"/>
    </location>
</feature>
<evidence type="ECO:0000256" key="2">
    <source>
        <dbReference type="ARBA" id="ARBA00022771"/>
    </source>
</evidence>
<dbReference type="FunFam" id="6.10.250.3410:FF:000001">
    <property type="entry name" value="Protein DBF4 homolog A"/>
    <property type="match status" value="1"/>
</dbReference>
<dbReference type="OrthoDB" id="21380at2759"/>
<proteinExistence type="predicted"/>
<dbReference type="PANTHER" id="PTHR15375:SF26">
    <property type="entry name" value="PROTEIN CHIFFON"/>
    <property type="match status" value="1"/>
</dbReference>
<keyword evidence="3" id="KW-0862">Zinc</keyword>
<dbReference type="SMART" id="SM00586">
    <property type="entry name" value="ZnF_DBF"/>
    <property type="match status" value="1"/>
</dbReference>
<keyword evidence="1" id="KW-0479">Metal-binding</keyword>
<reference evidence="7 8" key="1">
    <citation type="submission" date="2014-04" db="EMBL/GenBank/DDBJ databases">
        <authorList>
            <consortium name="DOE Joint Genome Institute"/>
            <person name="Kuo A."/>
            <person name="Kohler A."/>
            <person name="Costa M.D."/>
            <person name="Nagy L.G."/>
            <person name="Floudas D."/>
            <person name="Copeland A."/>
            <person name="Barry K.W."/>
            <person name="Cichocki N."/>
            <person name="Veneault-Fourrey C."/>
            <person name="LaButti K."/>
            <person name="Lindquist E.A."/>
            <person name="Lipzen A."/>
            <person name="Lundell T."/>
            <person name="Morin E."/>
            <person name="Murat C."/>
            <person name="Sun H."/>
            <person name="Tunlid A."/>
            <person name="Henrissat B."/>
            <person name="Grigoriev I.V."/>
            <person name="Hibbett D.S."/>
            <person name="Martin F."/>
            <person name="Nordberg H.P."/>
            <person name="Cantor M.N."/>
            <person name="Hua S.X."/>
        </authorList>
    </citation>
    <scope>NUCLEOTIDE SEQUENCE [LARGE SCALE GENOMIC DNA]</scope>
    <source>
        <strain evidence="7 8">441</strain>
    </source>
</reference>
<feature type="domain" description="DBF4-type" evidence="6">
    <location>
        <begin position="524"/>
        <end position="573"/>
    </location>
</feature>
<dbReference type="SUPFAM" id="SSF52113">
    <property type="entry name" value="BRCT domain"/>
    <property type="match status" value="1"/>
</dbReference>
<dbReference type="Pfam" id="PF07535">
    <property type="entry name" value="zf-DBF"/>
    <property type="match status" value="1"/>
</dbReference>
<evidence type="ECO:0000256" key="5">
    <source>
        <dbReference type="SAM" id="MobiDB-lite"/>
    </source>
</evidence>
<feature type="compositionally biased region" description="Polar residues" evidence="5">
    <location>
        <begin position="1"/>
        <end position="10"/>
    </location>
</feature>
<reference evidence="8" key="2">
    <citation type="submission" date="2015-01" db="EMBL/GenBank/DDBJ databases">
        <title>Evolutionary Origins and Diversification of the Mycorrhizal Mutualists.</title>
        <authorList>
            <consortium name="DOE Joint Genome Institute"/>
            <consortium name="Mycorrhizal Genomics Consortium"/>
            <person name="Kohler A."/>
            <person name="Kuo A."/>
            <person name="Nagy L.G."/>
            <person name="Floudas D."/>
            <person name="Copeland A."/>
            <person name="Barry K.W."/>
            <person name="Cichocki N."/>
            <person name="Veneault-Fourrey C."/>
            <person name="LaButti K."/>
            <person name="Lindquist E.A."/>
            <person name="Lipzen A."/>
            <person name="Lundell T."/>
            <person name="Morin E."/>
            <person name="Murat C."/>
            <person name="Riley R."/>
            <person name="Ohm R."/>
            <person name="Sun H."/>
            <person name="Tunlid A."/>
            <person name="Henrissat B."/>
            <person name="Grigoriev I.V."/>
            <person name="Hibbett D.S."/>
            <person name="Martin F."/>
        </authorList>
    </citation>
    <scope>NUCLEOTIDE SEQUENCE [LARGE SCALE GENOMIC DNA]</scope>
    <source>
        <strain evidence="8">441</strain>
    </source>
</reference>
<dbReference type="InterPro" id="IPR038545">
    <property type="entry name" value="Znf_DBF_sf"/>
</dbReference>
<dbReference type="InterPro" id="IPR006572">
    <property type="entry name" value="Znf_DBF"/>
</dbReference>
<dbReference type="Gene3D" id="3.40.50.10190">
    <property type="entry name" value="BRCT domain"/>
    <property type="match status" value="1"/>
</dbReference>
<dbReference type="Pfam" id="PF22437">
    <property type="entry name" value="DBF4_BRCT"/>
    <property type="match status" value="1"/>
</dbReference>
<evidence type="ECO:0000313" key="7">
    <source>
        <dbReference type="EMBL" id="KIK27103.1"/>
    </source>
</evidence>
<dbReference type="PANTHER" id="PTHR15375">
    <property type="entry name" value="ACTIVATOR OF S-PHASE KINASE-RELATED"/>
    <property type="match status" value="1"/>
</dbReference>
<dbReference type="GO" id="GO:0031431">
    <property type="term" value="C:Dbf4-dependent protein kinase complex"/>
    <property type="evidence" value="ECO:0007669"/>
    <property type="project" value="TreeGrafter"/>
</dbReference>
<organism evidence="7 8">
    <name type="scientific">Pisolithus microcarpus 441</name>
    <dbReference type="NCBI Taxonomy" id="765257"/>
    <lineage>
        <taxon>Eukaryota</taxon>
        <taxon>Fungi</taxon>
        <taxon>Dikarya</taxon>
        <taxon>Basidiomycota</taxon>
        <taxon>Agaricomycotina</taxon>
        <taxon>Agaricomycetes</taxon>
        <taxon>Agaricomycetidae</taxon>
        <taxon>Boletales</taxon>
        <taxon>Sclerodermatineae</taxon>
        <taxon>Pisolithaceae</taxon>
        <taxon>Pisolithus</taxon>
    </lineage>
</organism>
<dbReference type="InterPro" id="IPR013939">
    <property type="entry name" value="Regulatory_Dfp1/Him1"/>
</dbReference>
<feature type="compositionally biased region" description="Polar residues" evidence="5">
    <location>
        <begin position="481"/>
        <end position="491"/>
    </location>
</feature>
<evidence type="ECO:0000256" key="3">
    <source>
        <dbReference type="ARBA" id="ARBA00022833"/>
    </source>
</evidence>
<protein>
    <recommendedName>
        <fullName evidence="6">DBF4-type domain-containing protein</fullName>
    </recommendedName>
</protein>